<dbReference type="PANTHER" id="PTHR31286">
    <property type="entry name" value="GLYCINE-RICH CELL WALL STRUCTURAL PROTEIN 1.8-LIKE"/>
    <property type="match status" value="1"/>
</dbReference>
<dbReference type="Proteomes" id="UP000541444">
    <property type="component" value="Unassembled WGS sequence"/>
</dbReference>
<protein>
    <recommendedName>
        <fullName evidence="1">DUF4283 domain-containing protein</fullName>
    </recommendedName>
</protein>
<gene>
    <name evidence="2" type="ORF">GIB67_041778</name>
</gene>
<accession>A0A7J7L5J1</accession>
<evidence type="ECO:0000259" key="1">
    <source>
        <dbReference type="Pfam" id="PF14111"/>
    </source>
</evidence>
<dbReference type="AlphaFoldDB" id="A0A7J7L5J1"/>
<feature type="domain" description="DUF4283" evidence="1">
    <location>
        <begin position="4"/>
        <end position="55"/>
    </location>
</feature>
<proteinExistence type="predicted"/>
<dbReference type="EMBL" id="JACGCM010002618">
    <property type="protein sequence ID" value="KAF6137905.1"/>
    <property type="molecule type" value="Genomic_DNA"/>
</dbReference>
<keyword evidence="3" id="KW-1185">Reference proteome</keyword>
<name>A0A7J7L5J1_9MAGN</name>
<evidence type="ECO:0000313" key="3">
    <source>
        <dbReference type="Proteomes" id="UP000541444"/>
    </source>
</evidence>
<dbReference type="InterPro" id="IPR025558">
    <property type="entry name" value="DUF4283"/>
</dbReference>
<comment type="caution">
    <text evidence="2">The sequence shown here is derived from an EMBL/GenBank/DDBJ whole genome shotgun (WGS) entry which is preliminary data.</text>
</comment>
<dbReference type="PANTHER" id="PTHR31286:SF60">
    <property type="entry name" value="PROTEIN, PUTATIVE-RELATED"/>
    <property type="match status" value="1"/>
</dbReference>
<dbReference type="Pfam" id="PF14111">
    <property type="entry name" value="DUF4283"/>
    <property type="match status" value="1"/>
</dbReference>
<dbReference type="InterPro" id="IPR040256">
    <property type="entry name" value="At4g02000-like"/>
</dbReference>
<evidence type="ECO:0000313" key="2">
    <source>
        <dbReference type="EMBL" id="KAF6137905.1"/>
    </source>
</evidence>
<organism evidence="2 3">
    <name type="scientific">Kingdonia uniflora</name>
    <dbReference type="NCBI Taxonomy" id="39325"/>
    <lineage>
        <taxon>Eukaryota</taxon>
        <taxon>Viridiplantae</taxon>
        <taxon>Streptophyta</taxon>
        <taxon>Embryophyta</taxon>
        <taxon>Tracheophyta</taxon>
        <taxon>Spermatophyta</taxon>
        <taxon>Magnoliopsida</taxon>
        <taxon>Ranunculales</taxon>
        <taxon>Circaeasteraceae</taxon>
        <taxon>Kingdonia</taxon>
    </lineage>
</organism>
<dbReference type="OrthoDB" id="1096772at2759"/>
<reference evidence="2 3" key="1">
    <citation type="journal article" date="2020" name="IScience">
        <title>Genome Sequencing of the Endangered Kingdonia uniflora (Circaeasteraceae, Ranunculales) Reveals Potential Mechanisms of Evolutionary Specialization.</title>
        <authorList>
            <person name="Sun Y."/>
            <person name="Deng T."/>
            <person name="Zhang A."/>
            <person name="Moore M.J."/>
            <person name="Landis J.B."/>
            <person name="Lin N."/>
            <person name="Zhang H."/>
            <person name="Zhang X."/>
            <person name="Huang J."/>
            <person name="Zhang X."/>
            <person name="Sun H."/>
            <person name="Wang H."/>
        </authorList>
    </citation>
    <scope>NUCLEOTIDE SEQUENCE [LARGE SCALE GENOMIC DNA]</scope>
    <source>
        <strain evidence="2">TB1705</strain>
        <tissue evidence="2">Leaf</tissue>
    </source>
</reference>
<sequence>METKGTCRLILVGKGCITIFLDNEEDRNKIWSGGPWVIGKQLLRFSPWSPFFDPEKQRNTHALVWVKFPGLGVEFWEVDTLMAIRRTLGMPIQVDQSSTTMEFDYFAKVLVDADLAEPTPNKILVEVEGGDFGKKWS</sequence>